<dbReference type="PANTHER" id="PTHR24188">
    <property type="entry name" value="ANKYRIN REPEAT PROTEIN"/>
    <property type="match status" value="1"/>
</dbReference>
<dbReference type="InterPro" id="IPR001496">
    <property type="entry name" value="SOCS_box"/>
</dbReference>
<dbReference type="Pfam" id="PF12796">
    <property type="entry name" value="Ank_2"/>
    <property type="match status" value="2"/>
</dbReference>
<dbReference type="OrthoDB" id="21416at2759"/>
<dbReference type="GO" id="GO:0035556">
    <property type="term" value="P:intracellular signal transduction"/>
    <property type="evidence" value="ECO:0007669"/>
    <property type="project" value="InterPro"/>
</dbReference>
<feature type="repeat" description="ANK" evidence="3">
    <location>
        <begin position="307"/>
        <end position="339"/>
    </location>
</feature>
<dbReference type="AlphaFoldDB" id="A0A9Q1BQQ2"/>
<dbReference type="PROSITE" id="PS50225">
    <property type="entry name" value="SOCS"/>
    <property type="match status" value="1"/>
</dbReference>
<feature type="repeat" description="ANK" evidence="3">
    <location>
        <begin position="193"/>
        <end position="225"/>
    </location>
</feature>
<protein>
    <submittedName>
        <fullName evidence="5">Ankyrin repeat and SOCS box protein 3</fullName>
    </submittedName>
</protein>
<dbReference type="Pfam" id="PF07525">
    <property type="entry name" value="SOCS_box"/>
    <property type="match status" value="1"/>
</dbReference>
<dbReference type="Proteomes" id="UP001152320">
    <property type="component" value="Chromosome 13"/>
</dbReference>
<reference evidence="5" key="1">
    <citation type="submission" date="2021-10" db="EMBL/GenBank/DDBJ databases">
        <title>Tropical sea cucumber genome reveals ecological adaptation and Cuvierian tubules defense mechanism.</title>
        <authorList>
            <person name="Chen T."/>
        </authorList>
    </citation>
    <scope>NUCLEOTIDE SEQUENCE</scope>
    <source>
        <strain evidence="5">Nanhai2018</strain>
        <tissue evidence="5">Muscle</tissue>
    </source>
</reference>
<evidence type="ECO:0000313" key="5">
    <source>
        <dbReference type="EMBL" id="KAJ8031030.1"/>
    </source>
</evidence>
<accession>A0A9Q1BQQ2</accession>
<feature type="domain" description="SOCS box" evidence="4">
    <location>
        <begin position="458"/>
        <end position="505"/>
    </location>
</feature>
<dbReference type="InterPro" id="IPR036036">
    <property type="entry name" value="SOCS_box-like_dom_sf"/>
</dbReference>
<dbReference type="PROSITE" id="PS50297">
    <property type="entry name" value="ANK_REP_REGION"/>
    <property type="match status" value="3"/>
</dbReference>
<gene>
    <name evidence="5" type="ORF">HOLleu_27622</name>
</gene>
<dbReference type="InterPro" id="IPR002110">
    <property type="entry name" value="Ankyrin_rpt"/>
</dbReference>
<keyword evidence="1" id="KW-0677">Repeat</keyword>
<dbReference type="PROSITE" id="PS50088">
    <property type="entry name" value="ANK_REPEAT"/>
    <property type="match status" value="4"/>
</dbReference>
<feature type="repeat" description="ANK" evidence="3">
    <location>
        <begin position="50"/>
        <end position="82"/>
    </location>
</feature>
<dbReference type="Gene3D" id="1.10.750.20">
    <property type="entry name" value="SOCS box"/>
    <property type="match status" value="1"/>
</dbReference>
<dbReference type="SUPFAM" id="SSF48403">
    <property type="entry name" value="Ankyrin repeat"/>
    <property type="match status" value="1"/>
</dbReference>
<dbReference type="SUPFAM" id="SSF158235">
    <property type="entry name" value="SOCS box-like"/>
    <property type="match status" value="1"/>
</dbReference>
<sequence>MNFFRKLRETGRSEEGWNDLHVATIQNNATAIRDLVENRGQDLVKEKTPYGDTPLLLAAKFGSREALSTLLELGADANQTRSALIELIKTGKTIPASLVDELIEHGALLDDSRRHEGLSVIGWCAKVGNATVMRQLILAGAVPRTSSSSESRKETNPYFIAAKRGNFDCLKLLLFHEDPDAMSLCPCGASVVLQETPLCYASREGHLECVEFLLACGANPDTKRPTSQGPSPLLLAASRGHVDIVKRLEPLTKNRMFYDGTKKSILHVGAENGHLEVIKYAISVGYDPNAEAVPCNKTRAFYRLLERVASPLSLAVSAGHTDIVKYLLKNGASIRDHGTFRCPLWQAFPNIDMMLTAFEHGAIACNCQREKMFTAQKLSYHAIKMMLDRGLHPEFRCEYSPFGFCVWQIYPANKEQCHSLLKLLTLWSNYWSRPRVCRHLKQSLNLCRTSRLLDSLLSSTPSLQQLCRVAIRVRLGPERLRDDTSVHRLPIPNRLQDFILCTNVEIP</sequence>
<evidence type="ECO:0000256" key="1">
    <source>
        <dbReference type="ARBA" id="ARBA00022737"/>
    </source>
</evidence>
<evidence type="ECO:0000313" key="6">
    <source>
        <dbReference type="Proteomes" id="UP001152320"/>
    </source>
</evidence>
<dbReference type="FunFam" id="1.10.750.20:FF:000001">
    <property type="entry name" value="Ankyrin repeat and SOCS box containing 1"/>
    <property type="match status" value="1"/>
</dbReference>
<evidence type="ECO:0000256" key="2">
    <source>
        <dbReference type="ARBA" id="ARBA00023043"/>
    </source>
</evidence>
<dbReference type="SMART" id="SM00969">
    <property type="entry name" value="SOCS_box"/>
    <property type="match status" value="1"/>
</dbReference>
<proteinExistence type="predicted"/>
<dbReference type="PANTHER" id="PTHR24188:SF29">
    <property type="entry name" value="GH09064P"/>
    <property type="match status" value="1"/>
</dbReference>
<keyword evidence="6" id="KW-1185">Reference proteome</keyword>
<dbReference type="CDD" id="cd03716">
    <property type="entry name" value="SOCS_ASB_like"/>
    <property type="match status" value="1"/>
</dbReference>
<dbReference type="Gene3D" id="1.25.40.20">
    <property type="entry name" value="Ankyrin repeat-containing domain"/>
    <property type="match status" value="3"/>
</dbReference>
<evidence type="ECO:0000256" key="3">
    <source>
        <dbReference type="PROSITE-ProRule" id="PRU00023"/>
    </source>
</evidence>
<comment type="caution">
    <text evidence="5">The sequence shown here is derived from an EMBL/GenBank/DDBJ whole genome shotgun (WGS) entry which is preliminary data.</text>
</comment>
<feature type="repeat" description="ANK" evidence="3">
    <location>
        <begin position="261"/>
        <end position="293"/>
    </location>
</feature>
<dbReference type="SMART" id="SM00248">
    <property type="entry name" value="ANK"/>
    <property type="match status" value="8"/>
</dbReference>
<dbReference type="Pfam" id="PF00023">
    <property type="entry name" value="Ank"/>
    <property type="match status" value="1"/>
</dbReference>
<name>A0A9Q1BQQ2_HOLLE</name>
<keyword evidence="2 3" id="KW-0040">ANK repeat</keyword>
<dbReference type="EMBL" id="JAIZAY010000013">
    <property type="protein sequence ID" value="KAJ8031030.1"/>
    <property type="molecule type" value="Genomic_DNA"/>
</dbReference>
<dbReference type="InterPro" id="IPR036770">
    <property type="entry name" value="Ankyrin_rpt-contain_sf"/>
</dbReference>
<organism evidence="5 6">
    <name type="scientific">Holothuria leucospilota</name>
    <name type="common">Black long sea cucumber</name>
    <name type="synonym">Mertensiothuria leucospilota</name>
    <dbReference type="NCBI Taxonomy" id="206669"/>
    <lineage>
        <taxon>Eukaryota</taxon>
        <taxon>Metazoa</taxon>
        <taxon>Echinodermata</taxon>
        <taxon>Eleutherozoa</taxon>
        <taxon>Echinozoa</taxon>
        <taxon>Holothuroidea</taxon>
        <taxon>Aspidochirotacea</taxon>
        <taxon>Aspidochirotida</taxon>
        <taxon>Holothuriidae</taxon>
        <taxon>Holothuria</taxon>
    </lineage>
</organism>
<evidence type="ECO:0000259" key="4">
    <source>
        <dbReference type="PROSITE" id="PS50225"/>
    </source>
</evidence>